<dbReference type="GO" id="GO:0000255">
    <property type="term" value="P:allantoin metabolic process"/>
    <property type="evidence" value="ECO:0007669"/>
    <property type="project" value="InterPro"/>
</dbReference>
<evidence type="ECO:0000313" key="9">
    <source>
        <dbReference type="Proteomes" id="UP000294547"/>
    </source>
</evidence>
<dbReference type="EC" id="4.1.1.97" evidence="3"/>
<protein>
    <recommendedName>
        <fullName evidence="3">2-oxo-4-hydroxy-4-carboxy-5-ureidoimidazoline decarboxylase</fullName>
        <ecNumber evidence="3">4.1.1.97</ecNumber>
    </recommendedName>
</protein>
<dbReference type="EMBL" id="SNXY01000006">
    <property type="protein sequence ID" value="TDP86987.1"/>
    <property type="molecule type" value="Genomic_DNA"/>
</dbReference>
<evidence type="ECO:0000256" key="4">
    <source>
        <dbReference type="ARBA" id="ARBA00022631"/>
    </source>
</evidence>
<dbReference type="SUPFAM" id="SSF158694">
    <property type="entry name" value="UraD-Like"/>
    <property type="match status" value="1"/>
</dbReference>
<dbReference type="Gene3D" id="1.10.3330.10">
    <property type="entry name" value="Oxo-4-hydroxy-4-carboxy-5-ureidoimidazoline decarboxylase"/>
    <property type="match status" value="1"/>
</dbReference>
<keyword evidence="6" id="KW-0456">Lyase</keyword>
<dbReference type="Pfam" id="PF09349">
    <property type="entry name" value="OHCU_decarbox"/>
    <property type="match status" value="1"/>
</dbReference>
<comment type="catalytic activity">
    <reaction evidence="1">
        <text>5-hydroxy-2-oxo-4-ureido-2,5-dihydro-1H-imidazole-5-carboxylate + H(+) = (S)-allantoin + CO2</text>
        <dbReference type="Rhea" id="RHEA:26301"/>
        <dbReference type="ChEBI" id="CHEBI:15378"/>
        <dbReference type="ChEBI" id="CHEBI:15678"/>
        <dbReference type="ChEBI" id="CHEBI:16526"/>
        <dbReference type="ChEBI" id="CHEBI:58639"/>
        <dbReference type="EC" id="4.1.1.97"/>
    </reaction>
</comment>
<dbReference type="InterPro" id="IPR018020">
    <property type="entry name" value="OHCU_decarboxylase"/>
</dbReference>
<keyword evidence="9" id="KW-1185">Reference proteome</keyword>
<dbReference type="Proteomes" id="UP000294547">
    <property type="component" value="Unassembled WGS sequence"/>
</dbReference>
<accession>A0A4R6RLY1</accession>
<evidence type="ECO:0000256" key="1">
    <source>
        <dbReference type="ARBA" id="ARBA00001163"/>
    </source>
</evidence>
<dbReference type="AlphaFoldDB" id="A0A4R6RLY1"/>
<evidence type="ECO:0000259" key="7">
    <source>
        <dbReference type="Pfam" id="PF09349"/>
    </source>
</evidence>
<dbReference type="GO" id="GO:0006144">
    <property type="term" value="P:purine nucleobase metabolic process"/>
    <property type="evidence" value="ECO:0007669"/>
    <property type="project" value="UniProtKB-KW"/>
</dbReference>
<evidence type="ECO:0000256" key="5">
    <source>
        <dbReference type="ARBA" id="ARBA00022793"/>
    </source>
</evidence>
<evidence type="ECO:0000256" key="3">
    <source>
        <dbReference type="ARBA" id="ARBA00012257"/>
    </source>
</evidence>
<dbReference type="InterPro" id="IPR017580">
    <property type="entry name" value="OHCU_decarboxylase-1"/>
</dbReference>
<name>A0A4R6RLY1_9HYPH</name>
<proteinExistence type="predicted"/>
<evidence type="ECO:0000313" key="8">
    <source>
        <dbReference type="EMBL" id="TDP86987.1"/>
    </source>
</evidence>
<keyword evidence="5" id="KW-0210">Decarboxylase</keyword>
<dbReference type="GO" id="GO:0019628">
    <property type="term" value="P:urate catabolic process"/>
    <property type="evidence" value="ECO:0007669"/>
    <property type="project" value="UniProtKB-UniPathway"/>
</dbReference>
<dbReference type="GO" id="GO:0051997">
    <property type="term" value="F:2-oxo-4-hydroxy-4-carboxy-5-ureidoimidazoline decarboxylase activity"/>
    <property type="evidence" value="ECO:0007669"/>
    <property type="project" value="UniProtKB-EC"/>
</dbReference>
<dbReference type="InterPro" id="IPR036778">
    <property type="entry name" value="OHCU_decarboxylase_sf"/>
</dbReference>
<sequence length="177" mass="18859">MPSVTKTAPFDIAAIDAMTDAAFAAAFADIAEHSPWVAEAAAAARPFGSREAMVAAFAAAIAGAPREARLALANAHPDLAGRAAIAGEMAEDSVREQTGAGLDRLSPEEFARFTELNDRYRARFGFPFILAVKGATKDVILAAFEARVGNEPEAEFANAIAQITRIVRFRLEDRVRP</sequence>
<gene>
    <name evidence="8" type="ORF">EDD54_0872</name>
</gene>
<dbReference type="PANTHER" id="PTHR43466">
    <property type="entry name" value="2-OXO-4-HYDROXY-4-CARBOXY-5-UREIDOIMIDAZOLINE DECARBOXYLASE-RELATED"/>
    <property type="match status" value="1"/>
</dbReference>
<reference evidence="8 9" key="1">
    <citation type="submission" date="2019-03" db="EMBL/GenBank/DDBJ databases">
        <title>Genomic Encyclopedia of Type Strains, Phase IV (KMG-IV): sequencing the most valuable type-strain genomes for metagenomic binning, comparative biology and taxonomic classification.</title>
        <authorList>
            <person name="Goeker M."/>
        </authorList>
    </citation>
    <scope>NUCLEOTIDE SEQUENCE [LARGE SCALE GENOMIC DNA]</scope>
    <source>
        <strain evidence="8 9">DSM 102969</strain>
    </source>
</reference>
<feature type="domain" description="Oxo-4-hydroxy-4-carboxy-5-ureidoimidazoline decarboxylase" evidence="7">
    <location>
        <begin position="17"/>
        <end position="172"/>
    </location>
</feature>
<keyword evidence="4" id="KW-0659">Purine metabolism</keyword>
<comment type="caution">
    <text evidence="8">The sequence shown here is derived from an EMBL/GenBank/DDBJ whole genome shotgun (WGS) entry which is preliminary data.</text>
</comment>
<dbReference type="NCBIfam" id="TIGR03164">
    <property type="entry name" value="UHCUDC"/>
    <property type="match status" value="1"/>
</dbReference>
<organism evidence="8 9">
    <name type="scientific">Oharaeibacter diazotrophicus</name>
    <dbReference type="NCBI Taxonomy" id="1920512"/>
    <lineage>
        <taxon>Bacteria</taxon>
        <taxon>Pseudomonadati</taxon>
        <taxon>Pseudomonadota</taxon>
        <taxon>Alphaproteobacteria</taxon>
        <taxon>Hyphomicrobiales</taxon>
        <taxon>Pleomorphomonadaceae</taxon>
        <taxon>Oharaeibacter</taxon>
    </lineage>
</organism>
<evidence type="ECO:0000256" key="6">
    <source>
        <dbReference type="ARBA" id="ARBA00023239"/>
    </source>
</evidence>
<dbReference type="PANTHER" id="PTHR43466:SF1">
    <property type="entry name" value="2-OXO-4-HYDROXY-4-CARBOXY-5-UREIDOIMIDAZOLINE DECARBOXYLASE-RELATED"/>
    <property type="match status" value="1"/>
</dbReference>
<dbReference type="UniPathway" id="UPA00394">
    <property type="reaction ID" value="UER00652"/>
</dbReference>
<evidence type="ECO:0000256" key="2">
    <source>
        <dbReference type="ARBA" id="ARBA00004754"/>
    </source>
</evidence>
<comment type="pathway">
    <text evidence="2">Purine metabolism; urate degradation; (S)-allantoin from urate: step 3/3.</text>
</comment>